<dbReference type="InterPro" id="IPR040378">
    <property type="entry name" value="BASL"/>
</dbReference>
<feature type="region of interest" description="Disordered" evidence="1">
    <location>
        <begin position="1"/>
        <end position="36"/>
    </location>
</feature>
<dbReference type="PANTHER" id="PTHR33914">
    <property type="entry name" value="18S PRE-RIBOSOMAL ASSEMBLY PROTEIN GAR2-LIKE PROTEIN"/>
    <property type="match status" value="1"/>
</dbReference>
<reference evidence="2" key="1">
    <citation type="submission" date="2022-02" db="EMBL/GenBank/DDBJ databases">
        <authorList>
            <person name="Henning P.M."/>
            <person name="McCubbin A.G."/>
            <person name="Shore J.S."/>
        </authorList>
    </citation>
    <scope>NUCLEOTIDE SEQUENCE</scope>
    <source>
        <strain evidence="2">F60SS</strain>
        <tissue evidence="2">Leaves</tissue>
    </source>
</reference>
<evidence type="ECO:0000313" key="2">
    <source>
        <dbReference type="EMBL" id="KAJ4838112.1"/>
    </source>
</evidence>
<evidence type="ECO:0000256" key="1">
    <source>
        <dbReference type="SAM" id="MobiDB-lite"/>
    </source>
</evidence>
<sequence>MVFEPKEGNKADKKLSRQNRIRREKGTTCGGSTGAMDNVSNEANKCNDSIWEHSQDEDYIVFCFREDGDFDVVKGCESEESLEPLDSASKNARSVNRKLNFAEVTEVIRISSHKRRGNLRLTDGDTVDVRKVESEENTYFDAESHHEVEPERIGNQIQEIEDFGTLSAAKSSDSNKSDGSTDSFSFPVLHWEFMGSPVQMPKSEDLHMRKHRVHCARFQCCRF</sequence>
<keyword evidence="3" id="KW-1185">Reference proteome</keyword>
<dbReference type="EMBL" id="JAKUCV010003650">
    <property type="protein sequence ID" value="KAJ4838112.1"/>
    <property type="molecule type" value="Genomic_DNA"/>
</dbReference>
<dbReference type="GO" id="GO:0009786">
    <property type="term" value="P:regulation of asymmetric cell division"/>
    <property type="evidence" value="ECO:0007669"/>
    <property type="project" value="InterPro"/>
</dbReference>
<organism evidence="2 3">
    <name type="scientific">Turnera subulata</name>
    <dbReference type="NCBI Taxonomy" id="218843"/>
    <lineage>
        <taxon>Eukaryota</taxon>
        <taxon>Viridiplantae</taxon>
        <taxon>Streptophyta</taxon>
        <taxon>Embryophyta</taxon>
        <taxon>Tracheophyta</taxon>
        <taxon>Spermatophyta</taxon>
        <taxon>Magnoliopsida</taxon>
        <taxon>eudicotyledons</taxon>
        <taxon>Gunneridae</taxon>
        <taxon>Pentapetalae</taxon>
        <taxon>rosids</taxon>
        <taxon>fabids</taxon>
        <taxon>Malpighiales</taxon>
        <taxon>Passifloraceae</taxon>
        <taxon>Turnera</taxon>
    </lineage>
</organism>
<reference evidence="2" key="2">
    <citation type="journal article" date="2023" name="Plants (Basel)">
        <title>Annotation of the Turnera subulata (Passifloraceae) Draft Genome Reveals the S-Locus Evolved after the Divergence of Turneroideae from Passifloroideae in a Stepwise Manner.</title>
        <authorList>
            <person name="Henning P.M."/>
            <person name="Roalson E.H."/>
            <person name="Mir W."/>
            <person name="McCubbin A.G."/>
            <person name="Shore J.S."/>
        </authorList>
    </citation>
    <scope>NUCLEOTIDE SEQUENCE</scope>
    <source>
        <strain evidence="2">F60SS</strain>
    </source>
</reference>
<proteinExistence type="predicted"/>
<name>A0A9Q0JEC2_9ROSI</name>
<evidence type="ECO:0000313" key="3">
    <source>
        <dbReference type="Proteomes" id="UP001141552"/>
    </source>
</evidence>
<dbReference type="OrthoDB" id="1911716at2759"/>
<dbReference type="AlphaFoldDB" id="A0A9Q0JEC2"/>
<gene>
    <name evidence="2" type="ORF">Tsubulata_003436</name>
</gene>
<dbReference type="PANTHER" id="PTHR33914:SF3">
    <property type="entry name" value="PROTEIN BREAKING OF ASYMMETRY IN THE STOMATAL LINEAGE"/>
    <property type="match status" value="1"/>
</dbReference>
<feature type="compositionally biased region" description="Basic and acidic residues" evidence="1">
    <location>
        <begin position="1"/>
        <end position="15"/>
    </location>
</feature>
<protein>
    <submittedName>
        <fullName evidence="2">Uncharacterized protein</fullName>
    </submittedName>
</protein>
<accession>A0A9Q0JEC2</accession>
<dbReference type="Proteomes" id="UP001141552">
    <property type="component" value="Unassembled WGS sequence"/>
</dbReference>
<comment type="caution">
    <text evidence="2">The sequence shown here is derived from an EMBL/GenBank/DDBJ whole genome shotgun (WGS) entry which is preliminary data.</text>
</comment>